<sequence length="142" mass="14701">MPALARASLILCSASLLSSCLSPLSTSGLSSSKAGLKRCWRKTLLSTETNSTCANFSPRHVRGPKAHGRYVVFSGCSNTSAPLSALIHRLGWNSLAGSPVPRDHAGEVCTAALFRTILAPAGTGIEAPVLRGIACAEAARRG</sequence>
<dbReference type="HOGENOM" id="CLU_1816179_0_0_1"/>
<dbReference type="InParanoid" id="K2QK68"/>
<dbReference type="PROSITE" id="PS51257">
    <property type="entry name" value="PROKAR_LIPOPROTEIN"/>
    <property type="match status" value="1"/>
</dbReference>
<gene>
    <name evidence="2" type="ORF">MPH_12691</name>
</gene>
<accession>K2QK68</accession>
<feature type="signal peptide" evidence="1">
    <location>
        <begin position="1"/>
        <end position="20"/>
    </location>
</feature>
<reference evidence="2 3" key="1">
    <citation type="journal article" date="2012" name="BMC Genomics">
        <title>Tools to kill: Genome of one of the most destructive plant pathogenic fungi Macrophomina phaseolina.</title>
        <authorList>
            <person name="Islam M.S."/>
            <person name="Haque M.S."/>
            <person name="Islam M.M."/>
            <person name="Emdad E.M."/>
            <person name="Halim A."/>
            <person name="Hossen Q.M.M."/>
            <person name="Hossain M.Z."/>
            <person name="Ahmed B."/>
            <person name="Rahim S."/>
            <person name="Rahman M.S."/>
            <person name="Alam M.M."/>
            <person name="Hou S."/>
            <person name="Wan X."/>
            <person name="Saito J.A."/>
            <person name="Alam M."/>
        </authorList>
    </citation>
    <scope>NUCLEOTIDE SEQUENCE [LARGE SCALE GENOMIC DNA]</scope>
    <source>
        <strain evidence="2 3">MS6</strain>
    </source>
</reference>
<dbReference type="EMBL" id="AHHD01000525">
    <property type="protein sequence ID" value="EKG10241.1"/>
    <property type="molecule type" value="Genomic_DNA"/>
</dbReference>
<evidence type="ECO:0000313" key="3">
    <source>
        <dbReference type="Proteomes" id="UP000007129"/>
    </source>
</evidence>
<dbReference type="Proteomes" id="UP000007129">
    <property type="component" value="Unassembled WGS sequence"/>
</dbReference>
<organism evidence="2 3">
    <name type="scientific">Macrophomina phaseolina (strain MS6)</name>
    <name type="common">Charcoal rot fungus</name>
    <dbReference type="NCBI Taxonomy" id="1126212"/>
    <lineage>
        <taxon>Eukaryota</taxon>
        <taxon>Fungi</taxon>
        <taxon>Dikarya</taxon>
        <taxon>Ascomycota</taxon>
        <taxon>Pezizomycotina</taxon>
        <taxon>Dothideomycetes</taxon>
        <taxon>Dothideomycetes incertae sedis</taxon>
        <taxon>Botryosphaeriales</taxon>
        <taxon>Botryosphaeriaceae</taxon>
        <taxon>Macrophomina</taxon>
    </lineage>
</organism>
<comment type="caution">
    <text evidence="2">The sequence shown here is derived from an EMBL/GenBank/DDBJ whole genome shotgun (WGS) entry which is preliminary data.</text>
</comment>
<dbReference type="VEuPathDB" id="FungiDB:MPH_12691"/>
<feature type="chain" id="PRO_5003863279" description="Secreted protein" evidence="1">
    <location>
        <begin position="21"/>
        <end position="142"/>
    </location>
</feature>
<dbReference type="AlphaFoldDB" id="K2QK68"/>
<keyword evidence="1" id="KW-0732">Signal</keyword>
<name>K2QK68_MACPH</name>
<proteinExistence type="predicted"/>
<protein>
    <recommendedName>
        <fullName evidence="4">Secreted protein</fullName>
    </recommendedName>
</protein>
<evidence type="ECO:0000313" key="2">
    <source>
        <dbReference type="EMBL" id="EKG10241.1"/>
    </source>
</evidence>
<evidence type="ECO:0008006" key="4">
    <source>
        <dbReference type="Google" id="ProtNLM"/>
    </source>
</evidence>
<evidence type="ECO:0000256" key="1">
    <source>
        <dbReference type="SAM" id="SignalP"/>
    </source>
</evidence>